<keyword evidence="3" id="KW-0472">Membrane</keyword>
<accession>A0A7T8HHI2</accession>
<evidence type="ECO:0000256" key="2">
    <source>
        <dbReference type="ARBA" id="ARBA00022553"/>
    </source>
</evidence>
<dbReference type="PANTHER" id="PTHR28664:SF4">
    <property type="entry name" value="TIGHT JUNCTION-ASSOCIATED PROTEIN 1"/>
    <property type="match status" value="1"/>
</dbReference>
<sequence>MESLSSSTSDLRREVRDLQERLSLRQRHLEALESSVESSEDQILEWRTKYDRLFEAHRKLQRTNSNLEDKLLRIVDKFESDKSQMTRDLASQTQKLVEAKLNLQQLRDQNADLSADLHLSITLLQNRPSSYVAQRVESLPLEVKARLKRTRGSASEGKKIIVAVDQDDTVSAAILAKVLEERDKERRKSAKFCIDVGTQTHGWCFPDNKIYSNKSPPCPGPDPNNNSINSTIVVGSSNEEIRSLRSSLSLEGEERPPRRILDLTPRQSSSSHILLAASVIQRPPSSSTKSPSYSSTSENSSVAPDEEEFIESKLNSIRFGTYSITETDL</sequence>
<feature type="region of interest" description="Disordered" evidence="5">
    <location>
        <begin position="278"/>
        <end position="307"/>
    </location>
</feature>
<comment type="subcellular location">
    <subcellularLocation>
        <location evidence="1">Membrane</location>
        <topology evidence="1">Peripheral membrane protein</topology>
    </subcellularLocation>
</comment>
<name>A0A7T8HHI2_CALRO</name>
<proteinExistence type="predicted"/>
<gene>
    <name evidence="6" type="ORF">FKW44_011075</name>
</gene>
<dbReference type="GO" id="GO:0016020">
    <property type="term" value="C:membrane"/>
    <property type="evidence" value="ECO:0007669"/>
    <property type="project" value="UniProtKB-SubCell"/>
</dbReference>
<keyword evidence="4" id="KW-0175">Coiled coil</keyword>
<dbReference type="Proteomes" id="UP000595437">
    <property type="component" value="Chromosome 7"/>
</dbReference>
<dbReference type="OrthoDB" id="10068192at2759"/>
<dbReference type="EMBL" id="CP045896">
    <property type="protein sequence ID" value="QQP50164.1"/>
    <property type="molecule type" value="Genomic_DNA"/>
</dbReference>
<keyword evidence="2" id="KW-0597">Phosphoprotein</keyword>
<evidence type="ECO:0000256" key="1">
    <source>
        <dbReference type="ARBA" id="ARBA00004170"/>
    </source>
</evidence>
<dbReference type="InterPro" id="IPR043441">
    <property type="entry name" value="Tjap1/BEGAIN"/>
</dbReference>
<evidence type="ECO:0000313" key="7">
    <source>
        <dbReference type="Proteomes" id="UP000595437"/>
    </source>
</evidence>
<protein>
    <recommendedName>
        <fullName evidence="8">Tight junction-associated protein 1</fullName>
    </recommendedName>
</protein>
<evidence type="ECO:0000256" key="3">
    <source>
        <dbReference type="ARBA" id="ARBA00023136"/>
    </source>
</evidence>
<evidence type="ECO:0000256" key="5">
    <source>
        <dbReference type="SAM" id="MobiDB-lite"/>
    </source>
</evidence>
<feature type="coiled-coil region" evidence="4">
    <location>
        <begin position="1"/>
        <end position="116"/>
    </location>
</feature>
<evidence type="ECO:0000313" key="6">
    <source>
        <dbReference type="EMBL" id="QQP50164.1"/>
    </source>
</evidence>
<dbReference type="AlphaFoldDB" id="A0A7T8HHI2"/>
<evidence type="ECO:0008006" key="8">
    <source>
        <dbReference type="Google" id="ProtNLM"/>
    </source>
</evidence>
<keyword evidence="7" id="KW-1185">Reference proteome</keyword>
<reference evidence="7" key="1">
    <citation type="submission" date="2021-01" db="EMBL/GenBank/DDBJ databases">
        <title>Caligus Genome Assembly.</title>
        <authorList>
            <person name="Gallardo-Escarate C."/>
        </authorList>
    </citation>
    <scope>NUCLEOTIDE SEQUENCE [LARGE SCALE GENOMIC DNA]</scope>
</reference>
<dbReference type="PANTHER" id="PTHR28664">
    <property type="entry name" value="TIGHT JUNCTION-ASSOCIATED PROTEIN 1"/>
    <property type="match status" value="1"/>
</dbReference>
<evidence type="ECO:0000256" key="4">
    <source>
        <dbReference type="SAM" id="Coils"/>
    </source>
</evidence>
<feature type="compositionally biased region" description="Low complexity" evidence="5">
    <location>
        <begin position="283"/>
        <end position="301"/>
    </location>
</feature>
<organism evidence="6 7">
    <name type="scientific">Caligus rogercresseyi</name>
    <name type="common">Sea louse</name>
    <dbReference type="NCBI Taxonomy" id="217165"/>
    <lineage>
        <taxon>Eukaryota</taxon>
        <taxon>Metazoa</taxon>
        <taxon>Ecdysozoa</taxon>
        <taxon>Arthropoda</taxon>
        <taxon>Crustacea</taxon>
        <taxon>Multicrustacea</taxon>
        <taxon>Hexanauplia</taxon>
        <taxon>Copepoda</taxon>
        <taxon>Siphonostomatoida</taxon>
        <taxon>Caligidae</taxon>
        <taxon>Caligus</taxon>
    </lineage>
</organism>